<organism evidence="3 4">
    <name type="scientific">Pseudocohnilembus persalinus</name>
    <name type="common">Ciliate</name>
    <dbReference type="NCBI Taxonomy" id="266149"/>
    <lineage>
        <taxon>Eukaryota</taxon>
        <taxon>Sar</taxon>
        <taxon>Alveolata</taxon>
        <taxon>Ciliophora</taxon>
        <taxon>Intramacronucleata</taxon>
        <taxon>Oligohymenophorea</taxon>
        <taxon>Scuticociliatia</taxon>
        <taxon>Philasterida</taxon>
        <taxon>Pseudocohnilembidae</taxon>
        <taxon>Pseudocohnilembus</taxon>
    </lineage>
</organism>
<protein>
    <submittedName>
        <fullName evidence="3">Uncharacterized protein</fullName>
    </submittedName>
</protein>
<name>A0A0V0R6M6_PSEPJ</name>
<sequence>MALILYEEQAELLKKRKESMKKKIEIQKDLEKLQKYIDSVPDEQILGLSDDQVKRICAKYAKQSNLLQIQEENSGSTPKQKNIFVGSQNLNEKADSALETKINQKNQEENYEKEQDSESYEDISSINFDEQQWELDIQKA</sequence>
<keyword evidence="4" id="KW-1185">Reference proteome</keyword>
<dbReference type="Proteomes" id="UP000054937">
    <property type="component" value="Unassembled WGS sequence"/>
</dbReference>
<dbReference type="AlphaFoldDB" id="A0A0V0R6M6"/>
<evidence type="ECO:0000313" key="3">
    <source>
        <dbReference type="EMBL" id="KRX10159.1"/>
    </source>
</evidence>
<evidence type="ECO:0000256" key="2">
    <source>
        <dbReference type="SAM" id="MobiDB-lite"/>
    </source>
</evidence>
<keyword evidence="1" id="KW-0175">Coiled coil</keyword>
<dbReference type="InParanoid" id="A0A0V0R6M6"/>
<reference evidence="3 4" key="1">
    <citation type="journal article" date="2015" name="Sci. Rep.">
        <title>Genome of the facultative scuticociliatosis pathogen Pseudocohnilembus persalinus provides insight into its virulence through horizontal gene transfer.</title>
        <authorList>
            <person name="Xiong J."/>
            <person name="Wang G."/>
            <person name="Cheng J."/>
            <person name="Tian M."/>
            <person name="Pan X."/>
            <person name="Warren A."/>
            <person name="Jiang C."/>
            <person name="Yuan D."/>
            <person name="Miao W."/>
        </authorList>
    </citation>
    <scope>NUCLEOTIDE SEQUENCE [LARGE SCALE GENOMIC DNA]</scope>
    <source>
        <strain evidence="3">36N120E</strain>
    </source>
</reference>
<comment type="caution">
    <text evidence="3">The sequence shown here is derived from an EMBL/GenBank/DDBJ whole genome shotgun (WGS) entry which is preliminary data.</text>
</comment>
<accession>A0A0V0R6M6</accession>
<evidence type="ECO:0000313" key="4">
    <source>
        <dbReference type="Proteomes" id="UP000054937"/>
    </source>
</evidence>
<dbReference type="EMBL" id="LDAU01000040">
    <property type="protein sequence ID" value="KRX10159.1"/>
    <property type="molecule type" value="Genomic_DNA"/>
</dbReference>
<proteinExistence type="predicted"/>
<feature type="compositionally biased region" description="Basic and acidic residues" evidence="2">
    <location>
        <begin position="106"/>
        <end position="116"/>
    </location>
</feature>
<evidence type="ECO:0000256" key="1">
    <source>
        <dbReference type="SAM" id="Coils"/>
    </source>
</evidence>
<feature type="coiled-coil region" evidence="1">
    <location>
        <begin position="3"/>
        <end position="30"/>
    </location>
</feature>
<gene>
    <name evidence="3" type="ORF">PPERSA_08562</name>
</gene>
<feature type="region of interest" description="Disordered" evidence="2">
    <location>
        <begin position="101"/>
        <end position="127"/>
    </location>
</feature>